<dbReference type="PRINTS" id="PR00095">
    <property type="entry name" value="ANTSNTHASEI"/>
</dbReference>
<reference evidence="2" key="2">
    <citation type="submission" date="2021-09" db="EMBL/GenBank/DDBJ databases">
        <authorList>
            <person name="Gilroy R."/>
        </authorList>
    </citation>
    <scope>NUCLEOTIDE SEQUENCE</scope>
    <source>
        <strain evidence="2">CHK175-13533</strain>
    </source>
</reference>
<comment type="caution">
    <text evidence="2">The sequence shown here is derived from an EMBL/GenBank/DDBJ whole genome shotgun (WGS) entry which is preliminary data.</text>
</comment>
<reference evidence="2" key="1">
    <citation type="journal article" date="2021" name="PeerJ">
        <title>Extensive microbial diversity within the chicken gut microbiome revealed by metagenomics and culture.</title>
        <authorList>
            <person name="Gilroy R."/>
            <person name="Ravi A."/>
            <person name="Getino M."/>
            <person name="Pursley I."/>
            <person name="Horton D.L."/>
            <person name="Alikhan N.F."/>
            <person name="Baker D."/>
            <person name="Gharbi K."/>
            <person name="Hall N."/>
            <person name="Watson M."/>
            <person name="Adriaenssens E.M."/>
            <person name="Foster-Nyarko E."/>
            <person name="Jarju S."/>
            <person name="Secka A."/>
            <person name="Antonio M."/>
            <person name="Oren A."/>
            <person name="Chaudhuri R.R."/>
            <person name="La Ragione R."/>
            <person name="Hildebrand F."/>
            <person name="Pallen M.J."/>
        </authorList>
    </citation>
    <scope>NUCLEOTIDE SEQUENCE</scope>
    <source>
        <strain evidence="2">CHK175-13533</strain>
    </source>
</reference>
<dbReference type="InterPro" id="IPR005801">
    <property type="entry name" value="ADC_synthase"/>
</dbReference>
<dbReference type="PANTHER" id="PTHR11236">
    <property type="entry name" value="AMINOBENZOATE/ANTHRANILATE SYNTHASE"/>
    <property type="match status" value="1"/>
</dbReference>
<feature type="domain" description="Chorismate-utilising enzyme C-terminal" evidence="1">
    <location>
        <begin position="105"/>
        <end position="358"/>
    </location>
</feature>
<evidence type="ECO:0000259" key="1">
    <source>
        <dbReference type="Pfam" id="PF00425"/>
    </source>
</evidence>
<dbReference type="GO" id="GO:0009396">
    <property type="term" value="P:folic acid-containing compound biosynthetic process"/>
    <property type="evidence" value="ECO:0007669"/>
    <property type="project" value="InterPro"/>
</dbReference>
<dbReference type="Proteomes" id="UP000700248">
    <property type="component" value="Unassembled WGS sequence"/>
</dbReference>
<keyword evidence="2" id="KW-0032">Aminotransferase</keyword>
<protein>
    <submittedName>
        <fullName evidence="2">Aminodeoxychorismate synthase component I</fullName>
        <ecNumber evidence="2">2.6.1.85</ecNumber>
    </submittedName>
</protein>
<accession>A0A9D2VGX7</accession>
<keyword evidence="2" id="KW-0808">Transferase</keyword>
<dbReference type="Gene3D" id="3.60.120.10">
    <property type="entry name" value="Anthranilate synthase"/>
    <property type="match status" value="1"/>
</dbReference>
<dbReference type="EC" id="2.6.1.85" evidence="2"/>
<dbReference type="InterPro" id="IPR005802">
    <property type="entry name" value="ADC_synth_comp_1"/>
</dbReference>
<evidence type="ECO:0000313" key="3">
    <source>
        <dbReference type="Proteomes" id="UP000700248"/>
    </source>
</evidence>
<dbReference type="InterPro" id="IPR019999">
    <property type="entry name" value="Anth_synth_I-like"/>
</dbReference>
<evidence type="ECO:0000313" key="2">
    <source>
        <dbReference type="EMBL" id="HJH24249.1"/>
    </source>
</evidence>
<name>A0A9D2VGX7_9BURK</name>
<dbReference type="EMBL" id="DYTQ01000078">
    <property type="protein sequence ID" value="HJH24249.1"/>
    <property type="molecule type" value="Genomic_DNA"/>
</dbReference>
<sequence length="370" mass="41209">MYCRFENHLTQHALELTGLVHKLYAYCAADLPQVWQQLEQAHQQGLWAALVANYELGAHILDLPWAAPSSQPLLSVYLFSTATPTRPWSAPTQTVALHAHALGRKNDYLEHLHQIQAGIKEGNFYQVNYSLPLAVESTASPLALYQHLATRHPVPYAAYIADESRHILSFSPELFVERTGSTLRVKPMKGTMARHVDPALDQHAAHQLRNSAKDVAENIMIVDLLRNDLGKIAQTGTVKVTRLLDVEAYPSVWTMTSTIQAQTENHSVAQLLQALFPCGSITGTPKIASMRCIHELEQRDRGIYCGSIGWLAPNGDLQLNVAIRTIEYHDDHTAQFGVGGAIVIDSDPEKEWQECLWKARVLGTPISFDE</sequence>
<dbReference type="Pfam" id="PF00425">
    <property type="entry name" value="Chorismate_bind"/>
    <property type="match status" value="1"/>
</dbReference>
<dbReference type="AlphaFoldDB" id="A0A9D2VGX7"/>
<dbReference type="GO" id="GO:0000162">
    <property type="term" value="P:L-tryptophan biosynthetic process"/>
    <property type="evidence" value="ECO:0007669"/>
    <property type="project" value="TreeGrafter"/>
</dbReference>
<dbReference type="GO" id="GO:0046820">
    <property type="term" value="F:4-amino-4-deoxychorismate synthase activity"/>
    <property type="evidence" value="ECO:0007669"/>
    <property type="project" value="UniProtKB-EC"/>
</dbReference>
<dbReference type="PANTHER" id="PTHR11236:SF50">
    <property type="entry name" value="AMINODEOXYCHORISMATE SYNTHASE COMPONENT 1"/>
    <property type="match status" value="1"/>
</dbReference>
<dbReference type="RefSeq" id="WP_276830960.1">
    <property type="nucleotide sequence ID" value="NZ_DYTQ01000078.1"/>
</dbReference>
<proteinExistence type="predicted"/>
<dbReference type="InterPro" id="IPR015890">
    <property type="entry name" value="Chorismate_C"/>
</dbReference>
<gene>
    <name evidence="2" type="primary">pabB</name>
    <name evidence="2" type="ORF">K8U84_06825</name>
</gene>
<dbReference type="SUPFAM" id="SSF56322">
    <property type="entry name" value="ADC synthase"/>
    <property type="match status" value="1"/>
</dbReference>
<organism evidence="2 3">
    <name type="scientific">Paenalcaligenes hominis</name>
    <dbReference type="NCBI Taxonomy" id="643674"/>
    <lineage>
        <taxon>Bacteria</taxon>
        <taxon>Pseudomonadati</taxon>
        <taxon>Pseudomonadota</taxon>
        <taxon>Betaproteobacteria</taxon>
        <taxon>Burkholderiales</taxon>
        <taxon>Alcaligenaceae</taxon>
        <taxon>Paenalcaligenes</taxon>
    </lineage>
</organism>
<dbReference type="NCBIfam" id="TIGR00553">
    <property type="entry name" value="pabB"/>
    <property type="match status" value="1"/>
</dbReference>